<dbReference type="PROSITE" id="PS52015">
    <property type="entry name" value="TONB_CTD"/>
    <property type="match status" value="1"/>
</dbReference>
<dbReference type="InterPro" id="IPR037682">
    <property type="entry name" value="TonB_C"/>
</dbReference>
<feature type="domain" description="TonB C-terminal" evidence="1">
    <location>
        <begin position="143"/>
        <end position="235"/>
    </location>
</feature>
<name>A0ABS0N557_9SPHN</name>
<evidence type="ECO:0000313" key="2">
    <source>
        <dbReference type="EMBL" id="MBH5322923.1"/>
    </source>
</evidence>
<dbReference type="EMBL" id="JAEANY010000003">
    <property type="protein sequence ID" value="MBH5322923.1"/>
    <property type="molecule type" value="Genomic_DNA"/>
</dbReference>
<dbReference type="Gene3D" id="3.30.1150.10">
    <property type="match status" value="1"/>
</dbReference>
<evidence type="ECO:0000313" key="3">
    <source>
        <dbReference type="Proteomes" id="UP000602442"/>
    </source>
</evidence>
<protein>
    <submittedName>
        <fullName evidence="2">Energy transducer TonB</fullName>
    </submittedName>
</protein>
<gene>
    <name evidence="2" type="ORF">I5L03_10035</name>
</gene>
<sequence length="235" mass="26557">MEMRQFSPNGALQFIVYSDTMETRSRRFRYQVMPDTEERENPNAFRISLNDGGTGMMFNGSLSTAAMAEAASDGDIEITDEQRRQREAEVTGIHFSNSFEHPLVLETGSMADPMGAMRGCMDNLLTFWGIDVDAHQSLTREVQPLRMRQWVHRFVREYPSGALREGEQASLNLRLIINTEGEVEECHVQSAVGLEVFHDTACDGLRRHARFEPALDAAGNAIRSYWTTSVLYQIG</sequence>
<dbReference type="SUPFAM" id="SSF74653">
    <property type="entry name" value="TolA/TonB C-terminal domain"/>
    <property type="match status" value="1"/>
</dbReference>
<comment type="caution">
    <text evidence="2">The sequence shown here is derived from an EMBL/GenBank/DDBJ whole genome shotgun (WGS) entry which is preliminary data.</text>
</comment>
<keyword evidence="3" id="KW-1185">Reference proteome</keyword>
<dbReference type="Proteomes" id="UP000602442">
    <property type="component" value="Unassembled WGS sequence"/>
</dbReference>
<dbReference type="RefSeq" id="WP_339379671.1">
    <property type="nucleotide sequence ID" value="NZ_CAWPTA010000008.1"/>
</dbReference>
<evidence type="ECO:0000259" key="1">
    <source>
        <dbReference type="PROSITE" id="PS52015"/>
    </source>
</evidence>
<organism evidence="2 3">
    <name type="scientific">Aurantiacibacter sediminis</name>
    <dbReference type="NCBI Taxonomy" id="2793064"/>
    <lineage>
        <taxon>Bacteria</taxon>
        <taxon>Pseudomonadati</taxon>
        <taxon>Pseudomonadota</taxon>
        <taxon>Alphaproteobacteria</taxon>
        <taxon>Sphingomonadales</taxon>
        <taxon>Erythrobacteraceae</taxon>
        <taxon>Aurantiacibacter</taxon>
    </lineage>
</organism>
<proteinExistence type="predicted"/>
<dbReference type="Pfam" id="PF03544">
    <property type="entry name" value="TonB_C"/>
    <property type="match status" value="1"/>
</dbReference>
<accession>A0ABS0N557</accession>
<reference evidence="2 3" key="1">
    <citation type="submission" date="2020-11" db="EMBL/GenBank/DDBJ databases">
        <title>Erythrobacter sediminis sp. nov., a marine bacterium from a tidal flat of Garorim Bay.</title>
        <authorList>
            <person name="Kim D."/>
            <person name="Yoo Y."/>
            <person name="Kim J.-J."/>
        </authorList>
    </citation>
    <scope>NUCLEOTIDE SEQUENCE [LARGE SCALE GENOMIC DNA]</scope>
    <source>
        <strain evidence="2 3">JGD-13</strain>
    </source>
</reference>